<gene>
    <name evidence="1" type="ORF">M6B38_285240</name>
</gene>
<reference evidence="1" key="2">
    <citation type="submission" date="2023-04" db="EMBL/GenBank/DDBJ databases">
        <authorList>
            <person name="Bruccoleri R.E."/>
            <person name="Oakeley E.J."/>
            <person name="Faust A.-M."/>
            <person name="Dessus-Babus S."/>
            <person name="Altorfer M."/>
            <person name="Burckhardt D."/>
            <person name="Oertli M."/>
            <person name="Naumann U."/>
            <person name="Petersen F."/>
            <person name="Wong J."/>
        </authorList>
    </citation>
    <scope>NUCLEOTIDE SEQUENCE</scope>
    <source>
        <strain evidence="1">GSM-AAB239-AS_SAM_17_03QT</strain>
        <tissue evidence="1">Leaf</tissue>
    </source>
</reference>
<comment type="caution">
    <text evidence="1">The sequence shown here is derived from an EMBL/GenBank/DDBJ whole genome shotgun (WGS) entry which is preliminary data.</text>
</comment>
<accession>A0AAX6I2M3</accession>
<dbReference type="EMBL" id="JANAVB010005597">
    <property type="protein sequence ID" value="KAJ6847181.1"/>
    <property type="molecule type" value="Genomic_DNA"/>
</dbReference>
<dbReference type="AlphaFoldDB" id="A0AAX6I2M3"/>
<dbReference type="Proteomes" id="UP001140949">
    <property type="component" value="Unassembled WGS sequence"/>
</dbReference>
<name>A0AAX6I2M3_IRIPA</name>
<keyword evidence="2" id="KW-1185">Reference proteome</keyword>
<organism evidence="1 2">
    <name type="scientific">Iris pallida</name>
    <name type="common">Sweet iris</name>
    <dbReference type="NCBI Taxonomy" id="29817"/>
    <lineage>
        <taxon>Eukaryota</taxon>
        <taxon>Viridiplantae</taxon>
        <taxon>Streptophyta</taxon>
        <taxon>Embryophyta</taxon>
        <taxon>Tracheophyta</taxon>
        <taxon>Spermatophyta</taxon>
        <taxon>Magnoliopsida</taxon>
        <taxon>Liliopsida</taxon>
        <taxon>Asparagales</taxon>
        <taxon>Iridaceae</taxon>
        <taxon>Iridoideae</taxon>
        <taxon>Irideae</taxon>
        <taxon>Iris</taxon>
    </lineage>
</organism>
<evidence type="ECO:0000313" key="2">
    <source>
        <dbReference type="Proteomes" id="UP001140949"/>
    </source>
</evidence>
<evidence type="ECO:0000313" key="1">
    <source>
        <dbReference type="EMBL" id="KAJ6847181.1"/>
    </source>
</evidence>
<proteinExistence type="predicted"/>
<protein>
    <submittedName>
        <fullName evidence="1">Histone deacetylase 10 isoform X2</fullName>
    </submittedName>
</protein>
<reference evidence="1" key="1">
    <citation type="journal article" date="2023" name="GigaByte">
        <title>Genome assembly of the bearded iris, Iris pallida Lam.</title>
        <authorList>
            <person name="Bruccoleri R.E."/>
            <person name="Oakeley E.J."/>
            <person name="Faust A.M.E."/>
            <person name="Altorfer M."/>
            <person name="Dessus-Babus S."/>
            <person name="Burckhardt D."/>
            <person name="Oertli M."/>
            <person name="Naumann U."/>
            <person name="Petersen F."/>
            <person name="Wong J."/>
        </authorList>
    </citation>
    <scope>NUCLEOTIDE SEQUENCE</scope>
    <source>
        <strain evidence="1">GSM-AAB239-AS_SAM_17_03QT</strain>
    </source>
</reference>
<sequence>MGHSCQSSCFLRHPEDVCSFFLLRHFVQVCLHKWSDAVFRVLTSILQVFYLYTSFHYQTSVPSQLSYTEFGHVCESLKNK</sequence>